<accession>A0A831UC45</accession>
<organism evidence="1">
    <name type="scientific">Geobacter metallireducens</name>
    <dbReference type="NCBI Taxonomy" id="28232"/>
    <lineage>
        <taxon>Bacteria</taxon>
        <taxon>Pseudomonadati</taxon>
        <taxon>Thermodesulfobacteriota</taxon>
        <taxon>Desulfuromonadia</taxon>
        <taxon>Geobacterales</taxon>
        <taxon>Geobacteraceae</taxon>
        <taxon>Geobacter</taxon>
    </lineage>
</organism>
<evidence type="ECO:0000313" key="1">
    <source>
        <dbReference type="EMBL" id="HEN42126.1"/>
    </source>
</evidence>
<protein>
    <submittedName>
        <fullName evidence="1">Uncharacterized protein</fullName>
    </submittedName>
</protein>
<sequence>MKDQERVGVCQRTERKEERVRLRNLKTGEIGYTFGCTEEGGTIQVRLENGQLDSWVYADCEELPE</sequence>
<proteinExistence type="predicted"/>
<dbReference type="EMBL" id="DSOV01000030">
    <property type="protein sequence ID" value="HEN42126.1"/>
    <property type="molecule type" value="Genomic_DNA"/>
</dbReference>
<name>A0A831UC45_GEOME</name>
<gene>
    <name evidence="1" type="ORF">ENQ87_07080</name>
</gene>
<comment type="caution">
    <text evidence="1">The sequence shown here is derived from an EMBL/GenBank/DDBJ whole genome shotgun (WGS) entry which is preliminary data.</text>
</comment>
<reference evidence="1" key="1">
    <citation type="journal article" date="2020" name="mSystems">
        <title>Genome- and Community-Level Interaction Insights into Carbon Utilization and Element Cycling Functions of Hydrothermarchaeota in Hydrothermal Sediment.</title>
        <authorList>
            <person name="Zhou Z."/>
            <person name="Liu Y."/>
            <person name="Xu W."/>
            <person name="Pan J."/>
            <person name="Luo Z.H."/>
            <person name="Li M."/>
        </authorList>
    </citation>
    <scope>NUCLEOTIDE SEQUENCE [LARGE SCALE GENOMIC DNA]</scope>
    <source>
        <strain evidence="1">SpSt-349</strain>
    </source>
</reference>
<dbReference type="AlphaFoldDB" id="A0A831UC45"/>